<dbReference type="InterPro" id="IPR051091">
    <property type="entry name" value="O-Glucosyltr/Glycosyltrsf_90"/>
</dbReference>
<dbReference type="Pfam" id="PF05686">
    <property type="entry name" value="Glyco_transf_90"/>
    <property type="match status" value="1"/>
</dbReference>
<comment type="caution">
    <text evidence="3">The sequence shown here is derived from an EMBL/GenBank/DDBJ whole genome shotgun (WGS) entry which is preliminary data.</text>
</comment>
<protein>
    <submittedName>
        <fullName evidence="3">Uu.00g097430.m01.CDS01</fullName>
    </submittedName>
</protein>
<evidence type="ECO:0000256" key="1">
    <source>
        <dbReference type="SAM" id="MobiDB-lite"/>
    </source>
</evidence>
<reference evidence="3" key="1">
    <citation type="submission" date="2023-10" db="EMBL/GenBank/DDBJ databases">
        <authorList>
            <person name="Hackl T."/>
        </authorList>
    </citation>
    <scope>NUCLEOTIDE SEQUENCE</scope>
</reference>
<evidence type="ECO:0000313" key="3">
    <source>
        <dbReference type="EMBL" id="CAJ2502349.1"/>
    </source>
</evidence>
<accession>A0AAI8YCM5</accession>
<evidence type="ECO:0000259" key="2">
    <source>
        <dbReference type="SMART" id="SM00672"/>
    </source>
</evidence>
<dbReference type="SMART" id="SM00672">
    <property type="entry name" value="CAP10"/>
    <property type="match status" value="1"/>
</dbReference>
<dbReference type="Proteomes" id="UP001295740">
    <property type="component" value="Unassembled WGS sequence"/>
</dbReference>
<dbReference type="EMBL" id="CAUWAG010000004">
    <property type="protein sequence ID" value="CAJ2502349.1"/>
    <property type="molecule type" value="Genomic_DNA"/>
</dbReference>
<feature type="region of interest" description="Disordered" evidence="1">
    <location>
        <begin position="364"/>
        <end position="386"/>
    </location>
</feature>
<organism evidence="3 4">
    <name type="scientific">Anthostomella pinea</name>
    <dbReference type="NCBI Taxonomy" id="933095"/>
    <lineage>
        <taxon>Eukaryota</taxon>
        <taxon>Fungi</taxon>
        <taxon>Dikarya</taxon>
        <taxon>Ascomycota</taxon>
        <taxon>Pezizomycotina</taxon>
        <taxon>Sordariomycetes</taxon>
        <taxon>Xylariomycetidae</taxon>
        <taxon>Xylariales</taxon>
        <taxon>Xylariaceae</taxon>
        <taxon>Anthostomella</taxon>
    </lineage>
</organism>
<feature type="region of interest" description="Disordered" evidence="1">
    <location>
        <begin position="41"/>
        <end position="66"/>
    </location>
</feature>
<dbReference type="AlphaFoldDB" id="A0AAI8YCM5"/>
<keyword evidence="4" id="KW-1185">Reference proteome</keyword>
<evidence type="ECO:0000313" key="4">
    <source>
        <dbReference type="Proteomes" id="UP001295740"/>
    </source>
</evidence>
<dbReference type="InterPro" id="IPR006598">
    <property type="entry name" value="CAP10"/>
</dbReference>
<proteinExistence type="predicted"/>
<feature type="domain" description="Glycosyl transferase CAP10" evidence="2">
    <location>
        <begin position="169"/>
        <end position="395"/>
    </location>
</feature>
<sequence length="508" mass="56564">MGNMLLRTTPKQTSRLRQIVVISVLCLALYCLLLVPDQSLDSSRSTTFDTFPKTSSPKPVSQQAKGKSSLAALSPELLNNRFLTEAQCRASFPGLLKEIDDVVAKGPFTLERKSEGLGPLIARIRHGKLSILSAGRKTELSADMLAHRSATLHQLANALLTWPSSSADPVPDTILAFNHHDDPLPSTLSYSRPADPALNDKSTKHYFAIPHFSFYAWSLPFIGSMSRAAAVISALEVRTRSFHDKIPRAVWRGTAWFNSPRAGRMRQNLVHATAQKPWADAEALDWVTTPSGRNATNALPIEDFCAYKYIIHTEGVTYSGRFQFHTLCASVVVTPPVAWMQHVTHLLRPVFSYTLDDDDDQAAAVRGSGGGKKKGKGKGKGKGVERKMVDLGPGDKNYFAQYPAPWVKEAWPREWDAAEANIVFVAPDWSDLESTIMWLERHPETAEGIARRQRELFHGGGYFSPAAEMCYWRELIRGWSEVVRADGQGFDDLEGMTWEEFSLKEIHK</sequence>
<gene>
    <name evidence="3" type="ORF">KHLLAP_LOCUS2817</name>
</gene>
<dbReference type="PANTHER" id="PTHR12203">
    <property type="entry name" value="KDEL LYS-ASP-GLU-LEU CONTAINING - RELATED"/>
    <property type="match status" value="1"/>
</dbReference>
<name>A0AAI8YCM5_9PEZI</name>
<feature type="compositionally biased region" description="Basic residues" evidence="1">
    <location>
        <begin position="371"/>
        <end position="381"/>
    </location>
</feature>
<dbReference type="PANTHER" id="PTHR12203:SF63">
    <property type="entry name" value="GLYCOSYL TRANSFERASE CAP10 DOMAIN-CONTAINING PROTEIN"/>
    <property type="match status" value="1"/>
</dbReference>